<dbReference type="InterPro" id="IPR009051">
    <property type="entry name" value="Helical_ferredxn"/>
</dbReference>
<dbReference type="InterPro" id="IPR017896">
    <property type="entry name" value="4Fe4S_Fe-S-bd"/>
</dbReference>
<dbReference type="Pfam" id="PF02754">
    <property type="entry name" value="CCG"/>
    <property type="match status" value="2"/>
</dbReference>
<comment type="function">
    <text evidence="6">Component of a complex that catalyzes the oxidation of glycolate to glyoxylate.</text>
</comment>
<evidence type="ECO:0000313" key="8">
    <source>
        <dbReference type="EMBL" id="SEO00924.1"/>
    </source>
</evidence>
<dbReference type="EC" id="1.1.99.14" evidence="6"/>
<keyword evidence="5 6" id="KW-0411">Iron-sulfur</keyword>
<dbReference type="PROSITE" id="PS00198">
    <property type="entry name" value="4FE4S_FER_1"/>
    <property type="match status" value="2"/>
</dbReference>
<proteinExistence type="predicted"/>
<dbReference type="GO" id="GO:0046872">
    <property type="term" value="F:metal ion binding"/>
    <property type="evidence" value="ECO:0007669"/>
    <property type="project" value="UniProtKB-UniRule"/>
</dbReference>
<dbReference type="Proteomes" id="UP000198814">
    <property type="component" value="Unassembled WGS sequence"/>
</dbReference>
<sequence>MLSKFSKNLIIDESNQCVSCGLCLPHCPTYRVLKSEADSPRGRIALMNGVANGRIALNARFIQHMDRCLTCRACEAVCPNSVSYGRLIDETRALIADQSKSAAAARKSNWRIALERLLLTQPMRLDRLRRLLHFLQKREWLRGLRKLGLIEKNRIFKFIAQLPVVKFPYAAAADGENTASNNGTWRPVYPAQGEKRGEVALFLGCVARVTDVATLNSSIYVLNRLGYTVHIPRDQTCCGAIYQHSGALEQAGALVQRNKKAFAEFDAVISTASGCGVQLLESGVAGEQGKVMDISQFLMAAKGWESIDIASLAQKILVHEPCSLRHVLREQAYPYQLIARIPGAEAVPLAGNDQCCGAAGTYFIDQPEIADMLLQNKITTVKESKAQYLVTSNIGCAMHIANGLYENGIHVEVLHPVTLLARQMGLEL</sequence>
<feature type="domain" description="4Fe-4S ferredoxin-type" evidence="7">
    <location>
        <begin position="59"/>
        <end position="87"/>
    </location>
</feature>
<evidence type="ECO:0000256" key="3">
    <source>
        <dbReference type="ARBA" id="ARBA00022737"/>
    </source>
</evidence>
<evidence type="ECO:0000256" key="4">
    <source>
        <dbReference type="ARBA" id="ARBA00023004"/>
    </source>
</evidence>
<dbReference type="GO" id="GO:0019154">
    <property type="term" value="F:glycolate dehydrogenase activity"/>
    <property type="evidence" value="ECO:0007669"/>
    <property type="project" value="UniProtKB-EC"/>
</dbReference>
<keyword evidence="6" id="KW-0249">Electron transport</keyword>
<comment type="cofactor">
    <cofactor evidence="6">
        <name>[4Fe-4S] cluster</name>
        <dbReference type="ChEBI" id="CHEBI:49883"/>
    </cofactor>
    <text evidence="6">Binds 2 [4Fe-4S] clusters.</text>
</comment>
<dbReference type="PROSITE" id="PS51379">
    <property type="entry name" value="4FE4S_FER_2"/>
    <property type="match status" value="2"/>
</dbReference>
<evidence type="ECO:0000256" key="6">
    <source>
        <dbReference type="PIRNR" id="PIRNR000139"/>
    </source>
</evidence>
<evidence type="ECO:0000259" key="7">
    <source>
        <dbReference type="PROSITE" id="PS51379"/>
    </source>
</evidence>
<feature type="domain" description="4Fe-4S ferredoxin-type" evidence="7">
    <location>
        <begin position="7"/>
        <end position="38"/>
    </location>
</feature>
<evidence type="ECO:0000256" key="1">
    <source>
        <dbReference type="ARBA" id="ARBA00022485"/>
    </source>
</evidence>
<dbReference type="Gene3D" id="1.10.1060.10">
    <property type="entry name" value="Alpha-helical ferredoxin"/>
    <property type="match status" value="1"/>
</dbReference>
<protein>
    <recommendedName>
        <fullName evidence="6">Glycolate oxidase iron-sulfur subunit</fullName>
        <ecNumber evidence="6">1.1.99.14</ecNumber>
    </recommendedName>
</protein>
<dbReference type="PANTHER" id="PTHR32479">
    <property type="entry name" value="GLYCOLATE OXIDASE IRON-SULFUR SUBUNIT"/>
    <property type="match status" value="1"/>
</dbReference>
<keyword evidence="1 6" id="KW-0004">4Fe-4S</keyword>
<evidence type="ECO:0000256" key="5">
    <source>
        <dbReference type="ARBA" id="ARBA00023014"/>
    </source>
</evidence>
<dbReference type="AlphaFoldDB" id="A0A1H8L6Y0"/>
<keyword evidence="2 6" id="KW-0479">Metal-binding</keyword>
<dbReference type="OrthoDB" id="9765258at2"/>
<dbReference type="PIRSF" id="PIRSF000139">
    <property type="entry name" value="Glc_ox_4Fe-4S"/>
    <property type="match status" value="1"/>
</dbReference>
<evidence type="ECO:0000313" key="9">
    <source>
        <dbReference type="Proteomes" id="UP000198814"/>
    </source>
</evidence>
<dbReference type="PANTHER" id="PTHR32479:SF17">
    <property type="entry name" value="GLYCOLATE OXIDASE IRON-SULFUR SUBUNIT"/>
    <property type="match status" value="1"/>
</dbReference>
<keyword evidence="3" id="KW-0677">Repeat</keyword>
<name>A0A1H8L6Y0_9PROT</name>
<keyword evidence="6" id="KW-0813">Transport</keyword>
<keyword evidence="4 6" id="KW-0408">Iron</keyword>
<dbReference type="InterPro" id="IPR004017">
    <property type="entry name" value="Cys_rich_dom"/>
</dbReference>
<dbReference type="STRING" id="42354.SAMN05216333_10381"/>
<reference evidence="9" key="1">
    <citation type="submission" date="2016-10" db="EMBL/GenBank/DDBJ databases">
        <authorList>
            <person name="Varghese N."/>
            <person name="Submissions S."/>
        </authorList>
    </citation>
    <scope>NUCLEOTIDE SEQUENCE [LARGE SCALE GENOMIC DNA]</scope>
    <source>
        <strain evidence="9">Nm76</strain>
    </source>
</reference>
<evidence type="ECO:0000256" key="2">
    <source>
        <dbReference type="ARBA" id="ARBA00022723"/>
    </source>
</evidence>
<organism evidence="8 9">
    <name type="scientific">Nitrosomonas oligotropha</name>
    <dbReference type="NCBI Taxonomy" id="42354"/>
    <lineage>
        <taxon>Bacteria</taxon>
        <taxon>Pseudomonadati</taxon>
        <taxon>Pseudomonadota</taxon>
        <taxon>Betaproteobacteria</taxon>
        <taxon>Nitrosomonadales</taxon>
        <taxon>Nitrosomonadaceae</taxon>
        <taxon>Nitrosomonas</taxon>
    </lineage>
</organism>
<comment type="catalytic activity">
    <reaction evidence="6">
        <text>(R)-lactate + A = pyruvate + AH2</text>
        <dbReference type="Rhea" id="RHEA:15089"/>
        <dbReference type="ChEBI" id="CHEBI:13193"/>
        <dbReference type="ChEBI" id="CHEBI:15361"/>
        <dbReference type="ChEBI" id="CHEBI:16004"/>
        <dbReference type="ChEBI" id="CHEBI:17499"/>
    </reaction>
</comment>
<comment type="catalytic activity">
    <reaction evidence="6">
        <text>glycolate + A = glyoxylate + AH2</text>
        <dbReference type="Rhea" id="RHEA:21264"/>
        <dbReference type="ChEBI" id="CHEBI:13193"/>
        <dbReference type="ChEBI" id="CHEBI:17499"/>
        <dbReference type="ChEBI" id="CHEBI:29805"/>
        <dbReference type="ChEBI" id="CHEBI:36655"/>
        <dbReference type="EC" id="1.1.99.14"/>
    </reaction>
</comment>
<dbReference type="InterPro" id="IPR017900">
    <property type="entry name" value="4Fe4S_Fe_S_CS"/>
</dbReference>
<dbReference type="Pfam" id="PF13183">
    <property type="entry name" value="Fer4_8"/>
    <property type="match status" value="1"/>
</dbReference>
<keyword evidence="9" id="KW-1185">Reference proteome</keyword>
<dbReference type="InterPro" id="IPR012257">
    <property type="entry name" value="Glc_ox_4Fe-4S"/>
</dbReference>
<dbReference type="SUPFAM" id="SSF54862">
    <property type="entry name" value="4Fe-4S ferredoxins"/>
    <property type="match status" value="1"/>
</dbReference>
<gene>
    <name evidence="8" type="ORF">SAMN05216333_10381</name>
</gene>
<accession>A0A1H8L6Y0</accession>
<dbReference type="EMBL" id="FODO01000003">
    <property type="protein sequence ID" value="SEO00924.1"/>
    <property type="molecule type" value="Genomic_DNA"/>
</dbReference>
<dbReference type="GO" id="GO:0051539">
    <property type="term" value="F:4 iron, 4 sulfur cluster binding"/>
    <property type="evidence" value="ECO:0007669"/>
    <property type="project" value="UniProtKB-UniRule"/>
</dbReference>